<sequence length="167" mass="18119">MGDEKSHSKAYEALHKMHLTSTKPFAQKVIDAEAILKKHGITSLSTSQIGTTGPNGNKLASGLVADFMHKSGLAVIGGDTHDLTGKHLVPGVITTHRDLKQENFAPLSLKQHQKTPTGSSFSGPKFKPKIKGGSRSKKSSKSSRFKKSFKSSRSKKSTKSKTRKHKK</sequence>
<dbReference type="EMBL" id="MN738978">
    <property type="protein sequence ID" value="QHT33773.1"/>
    <property type="molecule type" value="Genomic_DNA"/>
</dbReference>
<feature type="region of interest" description="Disordered" evidence="1">
    <location>
        <begin position="103"/>
        <end position="167"/>
    </location>
</feature>
<organism evidence="2">
    <name type="scientific">viral metagenome</name>
    <dbReference type="NCBI Taxonomy" id="1070528"/>
    <lineage>
        <taxon>unclassified sequences</taxon>
        <taxon>metagenomes</taxon>
        <taxon>organismal metagenomes</taxon>
    </lineage>
</organism>
<evidence type="ECO:0000256" key="1">
    <source>
        <dbReference type="SAM" id="MobiDB-lite"/>
    </source>
</evidence>
<reference evidence="2" key="1">
    <citation type="journal article" date="2020" name="Nature">
        <title>Giant virus diversity and host interactions through global metagenomics.</title>
        <authorList>
            <person name="Schulz F."/>
            <person name="Roux S."/>
            <person name="Paez-Espino D."/>
            <person name="Jungbluth S."/>
            <person name="Walsh D.A."/>
            <person name="Denef V.J."/>
            <person name="McMahon K.D."/>
            <person name="Konstantinidis K.T."/>
            <person name="Eloe-Fadrosh E.A."/>
            <person name="Kyrpides N.C."/>
            <person name="Woyke T."/>
        </authorList>
    </citation>
    <scope>NUCLEOTIDE SEQUENCE</scope>
    <source>
        <strain evidence="2">GVMAG-M-3300009161-52</strain>
    </source>
</reference>
<dbReference type="AlphaFoldDB" id="A0A6C0EZ79"/>
<evidence type="ECO:0000313" key="2">
    <source>
        <dbReference type="EMBL" id="QHT33773.1"/>
    </source>
</evidence>
<proteinExistence type="predicted"/>
<accession>A0A6C0EZ79</accession>
<name>A0A6C0EZ79_9ZZZZ</name>
<feature type="compositionally biased region" description="Basic residues" evidence="1">
    <location>
        <begin position="126"/>
        <end position="167"/>
    </location>
</feature>
<protein>
    <submittedName>
        <fullName evidence="2">Uncharacterized protein</fullName>
    </submittedName>
</protein>